<feature type="compositionally biased region" description="Basic and acidic residues" evidence="1">
    <location>
        <begin position="623"/>
        <end position="654"/>
    </location>
</feature>
<feature type="region of interest" description="Disordered" evidence="1">
    <location>
        <begin position="920"/>
        <end position="956"/>
    </location>
</feature>
<dbReference type="GeneID" id="20038991"/>
<feature type="region of interest" description="Disordered" evidence="1">
    <location>
        <begin position="78"/>
        <end position="148"/>
    </location>
</feature>
<feature type="region of interest" description="Disordered" evidence="1">
    <location>
        <begin position="848"/>
        <end position="872"/>
    </location>
</feature>
<feature type="compositionally biased region" description="Basic and acidic residues" evidence="1">
    <location>
        <begin position="99"/>
        <end position="117"/>
    </location>
</feature>
<evidence type="ECO:0000313" key="3">
    <source>
        <dbReference type="Proteomes" id="UP000030640"/>
    </source>
</evidence>
<reference evidence="2 3" key="1">
    <citation type="submission" date="2013-02" db="EMBL/GenBank/DDBJ databases">
        <title>The Genome Sequence of Plasmodium inui San Antonio 1.</title>
        <authorList>
            <consortium name="The Broad Institute Genome Sequencing Platform"/>
            <consortium name="The Broad Institute Genome Sequencing Center for Infectious Disease"/>
            <person name="Neafsey D."/>
            <person name="Cheeseman I."/>
            <person name="Volkman S."/>
            <person name="Adams J."/>
            <person name="Walker B."/>
            <person name="Young S.K."/>
            <person name="Zeng Q."/>
            <person name="Gargeya S."/>
            <person name="Fitzgerald M."/>
            <person name="Haas B."/>
            <person name="Abouelleil A."/>
            <person name="Alvarado L."/>
            <person name="Arachchi H.M."/>
            <person name="Berlin A.M."/>
            <person name="Chapman S.B."/>
            <person name="Dewar J."/>
            <person name="Goldberg J."/>
            <person name="Griggs A."/>
            <person name="Gujja S."/>
            <person name="Hansen M."/>
            <person name="Howarth C."/>
            <person name="Imamovic A."/>
            <person name="Larimer J."/>
            <person name="McCowan C."/>
            <person name="Murphy C."/>
            <person name="Neiman D."/>
            <person name="Pearson M."/>
            <person name="Priest M."/>
            <person name="Roberts A."/>
            <person name="Saif S."/>
            <person name="Shea T."/>
            <person name="Sisk P."/>
            <person name="Sykes S."/>
            <person name="Wortman J."/>
            <person name="Nusbaum C."/>
            <person name="Birren B."/>
        </authorList>
    </citation>
    <scope>NUCLEOTIDE SEQUENCE [LARGE SCALE GENOMIC DNA]</scope>
    <source>
        <strain evidence="2 3">San Antonio 1</strain>
    </source>
</reference>
<dbReference type="RefSeq" id="XP_008817528.1">
    <property type="nucleotide sequence ID" value="XM_008819306.1"/>
</dbReference>
<feature type="compositionally biased region" description="Basic and acidic residues" evidence="1">
    <location>
        <begin position="461"/>
        <end position="482"/>
    </location>
</feature>
<feature type="compositionally biased region" description="Polar residues" evidence="1">
    <location>
        <begin position="486"/>
        <end position="496"/>
    </location>
</feature>
<feature type="compositionally biased region" description="Basic and acidic residues" evidence="1">
    <location>
        <begin position="125"/>
        <end position="148"/>
    </location>
</feature>
<accession>W7A2T0</accession>
<keyword evidence="3" id="KW-1185">Reference proteome</keyword>
<organism evidence="2 3">
    <name type="scientific">Plasmodium inui San Antonio 1</name>
    <dbReference type="NCBI Taxonomy" id="1237626"/>
    <lineage>
        <taxon>Eukaryota</taxon>
        <taxon>Sar</taxon>
        <taxon>Alveolata</taxon>
        <taxon>Apicomplexa</taxon>
        <taxon>Aconoidasida</taxon>
        <taxon>Haemosporida</taxon>
        <taxon>Plasmodiidae</taxon>
        <taxon>Plasmodium</taxon>
        <taxon>Plasmodium (Plasmodium)</taxon>
    </lineage>
</organism>
<gene>
    <name evidence="2" type="ORF">C922_03717</name>
</gene>
<feature type="compositionally biased region" description="Basic and acidic residues" evidence="1">
    <location>
        <begin position="663"/>
        <end position="686"/>
    </location>
</feature>
<evidence type="ECO:0000313" key="2">
    <source>
        <dbReference type="EMBL" id="EUD65990.1"/>
    </source>
</evidence>
<sequence length="1137" mass="130062">MQILKGKKAQSKLNRGIDEKIEKAISAAMELYTLIEKQSENKNKKYLQKICSICDTLSHLLMRYNEDIVAELWQEELPTPRDGDIGGASAEDTLTEDEEPRKEKQPLTEREPQREETSGPLDGTQYREGEKNVKAAKDEGPHLERFPHSDILEDDFSTRNCIRCLYAADELNETEYFDPHRKIKPFRFFQLGDRNLALQNRKKLRKKFNRICRSKSYLLRQRGSNTSSADGSLSKGGMNNLSDLKRILLGINRTVTTFGTDNNGNINATIEFFTPYGGREKNIIHMNEYDYFFCSSSDESEVQDSTDGQPQDGKTQKKNPLFNRNNVFYVGNKKKVILNRKKKEKIIFQMDPNGILTKDIFIKGKNNENVLKKSFKENEWSDDHVDFSYMNEQKKKEKIVITKRTDGMCKRLFRDHELNGKQEFFDFYRRAIFNIREVHLYDDAEAMAFRILKRNQIGDQKNGEEANLGKKEKKCKGAERGKVGGSNRTPVHTNEWSLGKEKRCPGSSKENSMESIFSKLKRRKERYLKAIYLCSDKETGPIRKSQNLRRIKMHLNGGEGKKQPMGKRLTGKVPLAERVKAVHPFPPQMDSPLWESQIGKIKKTRRLRKAGADAPLRKCTGSFEKKSQMDKGEKVNRGETSKLAEKPKRGEKFKMNTHPLRGRFTEQERHPEDDSPKEDNTIKLGDDNMNLAYDNMRLGHNTMIYNKNENGYMNLYKEVKKGSGANEAVTVGTYSLGRLASIIEKSHAEADIPKNPSHQKTNKKIEEFVFNENLKDISITSHNVSRKSSKNCIKYHLSQGEIAQEENSHILNELNECREASGEGSHGPEKVQPNRYSNCNEADVIKSISTMSSKEDTKLDGESRPINMPSFRLANSPYATTHNNIFRKSSTSFGELAKSPSRDISKNSLGNLRDYVRRQLSDSQSDEMSHQLRHQLSSERSHQMSIGLKSDPEESEEEQNIANAAAVSVRREGDFPKGGLQEVNGSLEGEKKKRQQYLSRGFQAYAHIVLSESNVITRNCTVSFDYASKRVCIARNRKVFNIDVDKLYVQEIPTYEVGLGVVELVLSERRSRVLLLESRDLVGLQNLGDEIGWISTPNGKEQQRTVIQASRESDVPWDSPPLKLNTLWGRGTIKRRL</sequence>
<feature type="region of interest" description="Disordered" evidence="1">
    <location>
        <begin position="461"/>
        <end position="510"/>
    </location>
</feature>
<feature type="region of interest" description="Disordered" evidence="1">
    <location>
        <begin position="300"/>
        <end position="320"/>
    </location>
</feature>
<dbReference type="Proteomes" id="UP000030640">
    <property type="component" value="Unassembled WGS sequence"/>
</dbReference>
<proteinExistence type="predicted"/>
<feature type="region of interest" description="Disordered" evidence="1">
    <location>
        <begin position="620"/>
        <end position="686"/>
    </location>
</feature>
<dbReference type="OrthoDB" id="384271at2759"/>
<dbReference type="AlphaFoldDB" id="W7A2T0"/>
<name>W7A2T0_9APIC</name>
<evidence type="ECO:0000256" key="1">
    <source>
        <dbReference type="SAM" id="MobiDB-lite"/>
    </source>
</evidence>
<dbReference type="EMBL" id="KI965475">
    <property type="protein sequence ID" value="EUD65990.1"/>
    <property type="molecule type" value="Genomic_DNA"/>
</dbReference>
<dbReference type="VEuPathDB" id="PlasmoDB:C922_03717"/>
<feature type="compositionally biased region" description="Basic and acidic residues" evidence="1">
    <location>
        <begin position="853"/>
        <end position="863"/>
    </location>
</feature>
<protein>
    <submittedName>
        <fullName evidence="2">Uncharacterized protein</fullName>
    </submittedName>
</protein>